<comment type="caution">
    <text evidence="2">The sequence shown here is derived from an EMBL/GenBank/DDBJ whole genome shotgun (WGS) entry which is preliminary data.</text>
</comment>
<keyword evidence="3" id="KW-1185">Reference proteome</keyword>
<dbReference type="EMBL" id="APBN01000009">
    <property type="protein sequence ID" value="EMT51207.1"/>
    <property type="molecule type" value="Genomic_DNA"/>
</dbReference>
<dbReference type="RefSeq" id="WP_003390033.1">
    <property type="nucleotide sequence ID" value="NZ_APBN01000009.1"/>
</dbReference>
<gene>
    <name evidence="2" type="ORF">I532_18342</name>
</gene>
<dbReference type="Proteomes" id="UP000012081">
    <property type="component" value="Unassembled WGS sequence"/>
</dbReference>
<proteinExistence type="predicted"/>
<feature type="domain" description="FAD dependent oxidoreductase" evidence="1">
    <location>
        <begin position="30"/>
        <end position="384"/>
    </location>
</feature>
<evidence type="ECO:0000259" key="1">
    <source>
        <dbReference type="Pfam" id="PF01266"/>
    </source>
</evidence>
<dbReference type="InterPro" id="IPR036188">
    <property type="entry name" value="FAD/NAD-bd_sf"/>
</dbReference>
<dbReference type="InterPro" id="IPR006076">
    <property type="entry name" value="FAD-dep_OxRdtase"/>
</dbReference>
<dbReference type="PATRIC" id="fig|1300222.3.peg.3845"/>
<name>M8DCU9_9BACL</name>
<dbReference type="Gene3D" id="3.50.50.60">
    <property type="entry name" value="FAD/NAD(P)-binding domain"/>
    <property type="match status" value="1"/>
</dbReference>
<protein>
    <recommendedName>
        <fullName evidence="1">FAD dependent oxidoreductase domain-containing protein</fullName>
    </recommendedName>
</protein>
<dbReference type="AlphaFoldDB" id="M8DCU9"/>
<dbReference type="STRING" id="1300222.I532_18342"/>
<reference evidence="2 3" key="1">
    <citation type="submission" date="2013-03" db="EMBL/GenBank/DDBJ databases">
        <title>Assembly of a new bacterial strain Brevibacillus borstelensis AK1.</title>
        <authorList>
            <person name="Rajan I."/>
            <person name="PoliReddy D."/>
            <person name="Sugumar T."/>
            <person name="Rathinam K."/>
            <person name="Alqarawi S."/>
            <person name="Khalil A.B."/>
            <person name="Sivakumar N."/>
        </authorList>
    </citation>
    <scope>NUCLEOTIDE SEQUENCE [LARGE SCALE GENOMIC DNA]</scope>
    <source>
        <strain evidence="2 3">AK1</strain>
    </source>
</reference>
<sequence>MDLHTGTFYWPNRLPDPPSYPALDSDLSCDVLIIGAGISGAQCGYYLSELGQDVVIVEKGKAGLGSTCTNTAVLQYAGDKMAHELADSFGETAAIRHLKLCREAIDDMEAAIRDIGRDTEFERRDSLYYASAKKDVAKLEKDFALLTRNGFSLDLLTEKQIRQRYPFSKHAALYIYGDAEMNPYAFTLGLLETAHARGVRIYENTKITGKKLNKDGTAFILTDGRCQIRARTVIVAAGCESLAFKREQNASVISSYAVISNPVDDLSMWSDRTLIWETARPYMYMRTTKDNRIIIGGLDEKTASANKRDSMLPQKREKLIQKFNELFPGLNVQPAYQLAAFYGGSRDGLPMIGMYDDYPGWYFLFAYGDSGIVYSMLLAKILRDVIISGSHPDLGLYRQQRPGVHEQPVI</sequence>
<dbReference type="SUPFAM" id="SSF51905">
    <property type="entry name" value="FAD/NAD(P)-binding domain"/>
    <property type="match status" value="1"/>
</dbReference>
<evidence type="ECO:0000313" key="2">
    <source>
        <dbReference type="EMBL" id="EMT51207.1"/>
    </source>
</evidence>
<organism evidence="2 3">
    <name type="scientific">Brevibacillus borstelensis AK1</name>
    <dbReference type="NCBI Taxonomy" id="1300222"/>
    <lineage>
        <taxon>Bacteria</taxon>
        <taxon>Bacillati</taxon>
        <taxon>Bacillota</taxon>
        <taxon>Bacilli</taxon>
        <taxon>Bacillales</taxon>
        <taxon>Paenibacillaceae</taxon>
        <taxon>Brevibacillus</taxon>
    </lineage>
</organism>
<evidence type="ECO:0000313" key="3">
    <source>
        <dbReference type="Proteomes" id="UP000012081"/>
    </source>
</evidence>
<dbReference type="GO" id="GO:0005737">
    <property type="term" value="C:cytoplasm"/>
    <property type="evidence" value="ECO:0007669"/>
    <property type="project" value="TreeGrafter"/>
</dbReference>
<dbReference type="PANTHER" id="PTHR13847">
    <property type="entry name" value="SARCOSINE DEHYDROGENASE-RELATED"/>
    <property type="match status" value="1"/>
</dbReference>
<dbReference type="Pfam" id="PF01266">
    <property type="entry name" value="DAO"/>
    <property type="match status" value="1"/>
</dbReference>
<dbReference type="Gene3D" id="3.30.9.10">
    <property type="entry name" value="D-Amino Acid Oxidase, subunit A, domain 2"/>
    <property type="match status" value="1"/>
</dbReference>
<dbReference type="OrthoDB" id="571248at2"/>
<dbReference type="PANTHER" id="PTHR13847:SF201">
    <property type="entry name" value="PUTATIBE OXIDOREDUCTASE"/>
    <property type="match status" value="1"/>
</dbReference>
<accession>M8DCU9</accession>